<name>A0A1U7LP87_NEOID</name>
<keyword evidence="4" id="KW-1185">Reference proteome</keyword>
<dbReference type="PANTHER" id="PTHR42067">
    <property type="entry name" value="YALI0C15378P"/>
    <property type="match status" value="1"/>
</dbReference>
<evidence type="ECO:0000313" key="3">
    <source>
        <dbReference type="EMBL" id="OLL24449.1"/>
    </source>
</evidence>
<evidence type="ECO:0000313" key="4">
    <source>
        <dbReference type="Proteomes" id="UP000186594"/>
    </source>
</evidence>
<dbReference type="Pfam" id="PF21924">
    <property type="entry name" value="XRCC4_CC"/>
    <property type="match status" value="1"/>
</dbReference>
<dbReference type="PANTHER" id="PTHR42067:SF1">
    <property type="entry name" value="MITOTIC APPARATUS PROTEIN P62"/>
    <property type="match status" value="1"/>
</dbReference>
<dbReference type="SUPFAM" id="SSF58022">
    <property type="entry name" value="XRCC4, C-terminal oligomerization domain"/>
    <property type="match status" value="1"/>
</dbReference>
<evidence type="ECO:0000259" key="2">
    <source>
        <dbReference type="Pfam" id="PF21924"/>
    </source>
</evidence>
<organism evidence="3 4">
    <name type="scientific">Neolecta irregularis (strain DAH-3)</name>
    <dbReference type="NCBI Taxonomy" id="1198029"/>
    <lineage>
        <taxon>Eukaryota</taxon>
        <taxon>Fungi</taxon>
        <taxon>Dikarya</taxon>
        <taxon>Ascomycota</taxon>
        <taxon>Taphrinomycotina</taxon>
        <taxon>Neolectales</taxon>
        <taxon>Neolectaceae</taxon>
        <taxon>Neolecta</taxon>
    </lineage>
</organism>
<sequence length="229" mass="26291">MFCLVPQTNSPTNLVLNSSEYNGVLSLKVTDGRVADFGACKTESFDCSTEEWESIIRQMLLGSSQKSSLEQNLYLDAVAETDTVLLRIRKESRAGILARLGSIHLHRDRQEFDIYNWMIRLLETRSSCEVGFLNVHSDEQNELYRVTLENRNLLNDSAELTQHINTITKAKQDYETELIAKFTNLLNSKKKRNRQLRKVVDSIEMPRKRIHSPPSKLTAQIQTDTDDDL</sequence>
<protein>
    <recommendedName>
        <fullName evidence="2">XRCC4 coiled-coil domain-containing protein</fullName>
    </recommendedName>
</protein>
<dbReference type="EMBL" id="LXFE01000793">
    <property type="protein sequence ID" value="OLL24449.1"/>
    <property type="molecule type" value="Genomic_DNA"/>
</dbReference>
<dbReference type="Gene3D" id="1.20.5.370">
    <property type="match status" value="1"/>
</dbReference>
<dbReference type="InterPro" id="IPR053962">
    <property type="entry name" value="XRCC4_CC"/>
</dbReference>
<feature type="domain" description="XRCC4 coiled-coil" evidence="2">
    <location>
        <begin position="133"/>
        <end position="196"/>
    </location>
</feature>
<dbReference type="InterPro" id="IPR014751">
    <property type="entry name" value="XRCC4-like_C"/>
</dbReference>
<dbReference type="OrthoDB" id="8064436at2759"/>
<dbReference type="AlphaFoldDB" id="A0A1U7LP87"/>
<proteinExistence type="predicted"/>
<dbReference type="STRING" id="1198029.A0A1U7LP87"/>
<evidence type="ECO:0000256" key="1">
    <source>
        <dbReference type="SAM" id="MobiDB-lite"/>
    </source>
</evidence>
<feature type="region of interest" description="Disordered" evidence="1">
    <location>
        <begin position="205"/>
        <end position="229"/>
    </location>
</feature>
<gene>
    <name evidence="3" type="ORF">NEOLI_003735</name>
</gene>
<accession>A0A1U7LP87</accession>
<reference evidence="3 4" key="1">
    <citation type="submission" date="2016-04" db="EMBL/GenBank/DDBJ databases">
        <title>Evolutionary innovation and constraint leading to complex multicellularity in the Ascomycota.</title>
        <authorList>
            <person name="Cisse O."/>
            <person name="Nguyen A."/>
            <person name="Hewitt D.A."/>
            <person name="Jedd G."/>
            <person name="Stajich J.E."/>
        </authorList>
    </citation>
    <scope>NUCLEOTIDE SEQUENCE [LARGE SCALE GENOMIC DNA]</scope>
    <source>
        <strain evidence="3 4">DAH-3</strain>
    </source>
</reference>
<comment type="caution">
    <text evidence="3">The sequence shown here is derived from an EMBL/GenBank/DDBJ whole genome shotgun (WGS) entry which is preliminary data.</text>
</comment>
<dbReference type="Proteomes" id="UP000186594">
    <property type="component" value="Unassembled WGS sequence"/>
</dbReference>